<name>A0ABY3XJ50_9GAMM</name>
<dbReference type="InterPro" id="IPR006016">
    <property type="entry name" value="UspA"/>
</dbReference>
<dbReference type="CDD" id="cd00293">
    <property type="entry name" value="USP-like"/>
    <property type="match status" value="1"/>
</dbReference>
<evidence type="ECO:0000256" key="1">
    <source>
        <dbReference type="ARBA" id="ARBA00008791"/>
    </source>
</evidence>
<feature type="domain" description="UspA" evidence="2">
    <location>
        <begin position="154"/>
        <end position="272"/>
    </location>
</feature>
<evidence type="ECO:0000313" key="4">
    <source>
        <dbReference type="Proteomes" id="UP000829194"/>
    </source>
</evidence>
<proteinExistence type="inferred from homology"/>
<dbReference type="RefSeq" id="WP_057942765.1">
    <property type="nucleotide sequence ID" value="NZ_CP011131.1"/>
</dbReference>
<protein>
    <submittedName>
        <fullName evidence="3">Universal stress protein</fullName>
    </submittedName>
</protein>
<gene>
    <name evidence="3" type="ORF">MOV92_10515</name>
</gene>
<dbReference type="PANTHER" id="PTHR46268">
    <property type="entry name" value="STRESS RESPONSE PROTEIN NHAX"/>
    <property type="match status" value="1"/>
</dbReference>
<reference evidence="3 4" key="1">
    <citation type="submission" date="2022-03" db="EMBL/GenBank/DDBJ databases">
        <title>Complete genome sequence of Lysobacter capsici VKM B-2533 and Lysobacter gummosus 10.1.1, promising sources of lytic agents.</title>
        <authorList>
            <person name="Tarlachkov S.V."/>
            <person name="Kudryakova I.V."/>
            <person name="Afoshin A.S."/>
            <person name="Leontyevskaya E.A."/>
            <person name="Leontyevskaya N.V."/>
        </authorList>
    </citation>
    <scope>NUCLEOTIDE SEQUENCE [LARGE SCALE GENOMIC DNA]</scope>
    <source>
        <strain evidence="3 4">10.1.1</strain>
    </source>
</reference>
<keyword evidence="4" id="KW-1185">Reference proteome</keyword>
<organism evidence="3 4">
    <name type="scientific">Lysobacter gummosus</name>
    <dbReference type="NCBI Taxonomy" id="262324"/>
    <lineage>
        <taxon>Bacteria</taxon>
        <taxon>Pseudomonadati</taxon>
        <taxon>Pseudomonadota</taxon>
        <taxon>Gammaproteobacteria</taxon>
        <taxon>Lysobacterales</taxon>
        <taxon>Lysobacteraceae</taxon>
        <taxon>Lysobacter</taxon>
    </lineage>
</organism>
<evidence type="ECO:0000313" key="3">
    <source>
        <dbReference type="EMBL" id="UNP31643.1"/>
    </source>
</evidence>
<dbReference type="EMBL" id="CP093547">
    <property type="protein sequence ID" value="UNP31643.1"/>
    <property type="molecule type" value="Genomic_DNA"/>
</dbReference>
<dbReference type="Proteomes" id="UP000829194">
    <property type="component" value="Chromosome"/>
</dbReference>
<comment type="similarity">
    <text evidence="1">Belongs to the universal stress protein A family.</text>
</comment>
<dbReference type="SUPFAM" id="SSF52402">
    <property type="entry name" value="Adenine nucleotide alpha hydrolases-like"/>
    <property type="match status" value="2"/>
</dbReference>
<sequence>MFKDFLVPLLMGDIPSPVVHTACAIAKAWRGRVIALVGVSQAAPIPEAWSYYPAGVYQNMRDCALATTQSMAEAADARLHYEGVPYEIRRSEAFWSTPEEISVEHARYADVTVLGMDTNEHDARHRLFAAVAVGSGRPVLCVPAYKALPADFGHAVVAWKPSREAARALRDALPWLARMRSVDLLSADETSSTAHPLDASLPNYLERHGVQVKQVRRSAAHASAGCVIVDHAIECNADLIVAGAYSRSRLVEQILGGTTRYLLDNAMCPVLFAH</sequence>
<dbReference type="Gene3D" id="3.40.50.12370">
    <property type="match status" value="1"/>
</dbReference>
<dbReference type="Pfam" id="PF00582">
    <property type="entry name" value="Usp"/>
    <property type="match status" value="1"/>
</dbReference>
<evidence type="ECO:0000259" key="2">
    <source>
        <dbReference type="Pfam" id="PF00582"/>
    </source>
</evidence>
<dbReference type="PANTHER" id="PTHR46268:SF15">
    <property type="entry name" value="UNIVERSAL STRESS PROTEIN HP_0031"/>
    <property type="match status" value="1"/>
</dbReference>
<accession>A0ABY3XJ50</accession>